<comment type="caution">
    <text evidence="2">The sequence shown here is derived from an EMBL/GenBank/DDBJ whole genome shotgun (WGS) entry which is preliminary data.</text>
</comment>
<dbReference type="AlphaFoldDB" id="A0A835EKH5"/>
<evidence type="ECO:0000313" key="3">
    <source>
        <dbReference type="Proteomes" id="UP000636709"/>
    </source>
</evidence>
<gene>
    <name evidence="2" type="ORF">HU200_039951</name>
</gene>
<accession>A0A835EKH5</accession>
<evidence type="ECO:0000313" key="2">
    <source>
        <dbReference type="EMBL" id="KAF8692004.1"/>
    </source>
</evidence>
<protein>
    <submittedName>
        <fullName evidence="2">Uncharacterized protein</fullName>
    </submittedName>
</protein>
<feature type="region of interest" description="Disordered" evidence="1">
    <location>
        <begin position="209"/>
        <end position="307"/>
    </location>
</feature>
<name>A0A835EKH5_9POAL</name>
<dbReference type="EMBL" id="JACEFO010001953">
    <property type="protein sequence ID" value="KAF8692004.1"/>
    <property type="molecule type" value="Genomic_DNA"/>
</dbReference>
<sequence>MHTVVALPRWVVMSVAWEGLMLRAKAITSFLDDGYDGGAFGRHVFSREPSQLWQLAVLLLWLWMTTANDDKSIAWQARSRPKVEAELLVVAAFSGLQDNTCGIGIVRKLGMQRIMAAGKVHGRLDSLSWRALFQAATAVTLPGQPNLLQPCPTSPRTRQPRRPITSRATRALSASPLSAPSWRAELRDWQLAPRLPKAVRPARSPNHALAAADLQPPTPPLALPELSEAINGDSHGMSTPPAGSSSLQGSAQGPLPPCSASDTTVPFLRAPTTPSSTSGREELNLKSSQPPAKSAAFPPHGFPISRT</sequence>
<feature type="compositionally biased region" description="Low complexity" evidence="1">
    <location>
        <begin position="240"/>
        <end position="253"/>
    </location>
</feature>
<proteinExistence type="predicted"/>
<evidence type="ECO:0000256" key="1">
    <source>
        <dbReference type="SAM" id="MobiDB-lite"/>
    </source>
</evidence>
<feature type="region of interest" description="Disordered" evidence="1">
    <location>
        <begin position="144"/>
        <end position="177"/>
    </location>
</feature>
<keyword evidence="3" id="KW-1185">Reference proteome</keyword>
<organism evidence="2 3">
    <name type="scientific">Digitaria exilis</name>
    <dbReference type="NCBI Taxonomy" id="1010633"/>
    <lineage>
        <taxon>Eukaryota</taxon>
        <taxon>Viridiplantae</taxon>
        <taxon>Streptophyta</taxon>
        <taxon>Embryophyta</taxon>
        <taxon>Tracheophyta</taxon>
        <taxon>Spermatophyta</taxon>
        <taxon>Magnoliopsida</taxon>
        <taxon>Liliopsida</taxon>
        <taxon>Poales</taxon>
        <taxon>Poaceae</taxon>
        <taxon>PACMAD clade</taxon>
        <taxon>Panicoideae</taxon>
        <taxon>Panicodae</taxon>
        <taxon>Paniceae</taxon>
        <taxon>Anthephorinae</taxon>
        <taxon>Digitaria</taxon>
    </lineage>
</organism>
<dbReference type="Proteomes" id="UP000636709">
    <property type="component" value="Unassembled WGS sequence"/>
</dbReference>
<feature type="compositionally biased region" description="Low complexity" evidence="1">
    <location>
        <begin position="149"/>
        <end position="177"/>
    </location>
</feature>
<reference evidence="2" key="1">
    <citation type="submission" date="2020-07" db="EMBL/GenBank/DDBJ databases">
        <title>Genome sequence and genetic diversity analysis of an under-domesticated orphan crop, white fonio (Digitaria exilis).</title>
        <authorList>
            <person name="Bennetzen J.L."/>
            <person name="Chen S."/>
            <person name="Ma X."/>
            <person name="Wang X."/>
            <person name="Yssel A.E.J."/>
            <person name="Chaluvadi S.R."/>
            <person name="Johnson M."/>
            <person name="Gangashetty P."/>
            <person name="Hamidou F."/>
            <person name="Sanogo M.D."/>
            <person name="Zwaenepoel A."/>
            <person name="Wallace J."/>
            <person name="Van De Peer Y."/>
            <person name="Van Deynze A."/>
        </authorList>
    </citation>
    <scope>NUCLEOTIDE SEQUENCE</scope>
    <source>
        <tissue evidence="2">Leaves</tissue>
    </source>
</reference>